<reference evidence="1" key="1">
    <citation type="submission" date="2014-11" db="EMBL/GenBank/DDBJ databases">
        <authorList>
            <person name="Amaro Gonzalez C."/>
        </authorList>
    </citation>
    <scope>NUCLEOTIDE SEQUENCE</scope>
</reference>
<accession>A0A0E9THN4</accession>
<protein>
    <submittedName>
        <fullName evidence="1">Uncharacterized protein</fullName>
    </submittedName>
</protein>
<proteinExistence type="predicted"/>
<name>A0A0E9THN4_ANGAN</name>
<reference evidence="1" key="2">
    <citation type="journal article" date="2015" name="Fish Shellfish Immunol.">
        <title>Early steps in the European eel (Anguilla anguilla)-Vibrio vulnificus interaction in the gills: Role of the RtxA13 toxin.</title>
        <authorList>
            <person name="Callol A."/>
            <person name="Pajuelo D."/>
            <person name="Ebbesson L."/>
            <person name="Teles M."/>
            <person name="MacKenzie S."/>
            <person name="Amaro C."/>
        </authorList>
    </citation>
    <scope>NUCLEOTIDE SEQUENCE</scope>
</reference>
<evidence type="ECO:0000313" key="1">
    <source>
        <dbReference type="EMBL" id="JAH52952.1"/>
    </source>
</evidence>
<dbReference type="EMBL" id="GBXM01055625">
    <property type="protein sequence ID" value="JAH52952.1"/>
    <property type="molecule type" value="Transcribed_RNA"/>
</dbReference>
<dbReference type="AlphaFoldDB" id="A0A0E9THN4"/>
<sequence length="24" mass="2756">MSPVCRWYSNPIDLNALYSTAIIQ</sequence>
<organism evidence="1">
    <name type="scientific">Anguilla anguilla</name>
    <name type="common">European freshwater eel</name>
    <name type="synonym">Muraena anguilla</name>
    <dbReference type="NCBI Taxonomy" id="7936"/>
    <lineage>
        <taxon>Eukaryota</taxon>
        <taxon>Metazoa</taxon>
        <taxon>Chordata</taxon>
        <taxon>Craniata</taxon>
        <taxon>Vertebrata</taxon>
        <taxon>Euteleostomi</taxon>
        <taxon>Actinopterygii</taxon>
        <taxon>Neopterygii</taxon>
        <taxon>Teleostei</taxon>
        <taxon>Anguilliformes</taxon>
        <taxon>Anguillidae</taxon>
        <taxon>Anguilla</taxon>
    </lineage>
</organism>